<organism evidence="6 7">
    <name type="scientific">Flavobacterium saliperosum</name>
    <dbReference type="NCBI Taxonomy" id="329186"/>
    <lineage>
        <taxon>Bacteria</taxon>
        <taxon>Pseudomonadati</taxon>
        <taxon>Bacteroidota</taxon>
        <taxon>Flavobacteriia</taxon>
        <taxon>Flavobacteriales</taxon>
        <taxon>Flavobacteriaceae</taxon>
        <taxon>Flavobacterium</taxon>
    </lineage>
</organism>
<comment type="subcellular location">
    <subcellularLocation>
        <location evidence="1">Cell outer membrane</location>
    </subcellularLocation>
</comment>
<dbReference type="InterPro" id="IPR006665">
    <property type="entry name" value="OmpA-like"/>
</dbReference>
<dbReference type="InterPro" id="IPR050330">
    <property type="entry name" value="Bact_OuterMem_StrucFunc"/>
</dbReference>
<dbReference type="Pfam" id="PF00691">
    <property type="entry name" value="OmpA"/>
    <property type="match status" value="1"/>
</dbReference>
<dbReference type="GO" id="GO:0009279">
    <property type="term" value="C:cell outer membrane"/>
    <property type="evidence" value="ECO:0007669"/>
    <property type="project" value="UniProtKB-SubCell"/>
</dbReference>
<evidence type="ECO:0000256" key="3">
    <source>
        <dbReference type="ARBA" id="ARBA00023237"/>
    </source>
</evidence>
<dbReference type="Gene3D" id="1.25.40.10">
    <property type="entry name" value="Tetratricopeptide repeat domain"/>
    <property type="match status" value="1"/>
</dbReference>
<dbReference type="InterPro" id="IPR011990">
    <property type="entry name" value="TPR-like_helical_dom_sf"/>
</dbReference>
<dbReference type="AlphaFoldDB" id="A0A1G4VP85"/>
<dbReference type="SUPFAM" id="SSF103088">
    <property type="entry name" value="OmpA-like"/>
    <property type="match status" value="1"/>
</dbReference>
<keyword evidence="2 4" id="KW-0472">Membrane</keyword>
<dbReference type="CDD" id="cd07185">
    <property type="entry name" value="OmpA_C-like"/>
    <property type="match status" value="1"/>
</dbReference>
<dbReference type="SUPFAM" id="SSF49464">
    <property type="entry name" value="Carboxypeptidase regulatory domain-like"/>
    <property type="match status" value="1"/>
</dbReference>
<gene>
    <name evidence="6" type="ORF">SAMN02927925_01444</name>
</gene>
<dbReference type="PANTHER" id="PTHR30329">
    <property type="entry name" value="STATOR ELEMENT OF FLAGELLAR MOTOR COMPLEX"/>
    <property type="match status" value="1"/>
</dbReference>
<dbReference type="SUPFAM" id="SSF82171">
    <property type="entry name" value="DPP6 N-terminal domain-like"/>
    <property type="match status" value="1"/>
</dbReference>
<dbReference type="InterPro" id="IPR006664">
    <property type="entry name" value="OMP_bac"/>
</dbReference>
<evidence type="ECO:0000313" key="6">
    <source>
        <dbReference type="EMBL" id="SCX09774.1"/>
    </source>
</evidence>
<dbReference type="Proteomes" id="UP000182124">
    <property type="component" value="Unassembled WGS sequence"/>
</dbReference>
<dbReference type="eggNOG" id="COG2885">
    <property type="taxonomic scope" value="Bacteria"/>
</dbReference>
<reference evidence="6 7" key="1">
    <citation type="submission" date="2016-10" db="EMBL/GenBank/DDBJ databases">
        <authorList>
            <person name="de Groot N.N."/>
        </authorList>
    </citation>
    <scope>NUCLEOTIDE SEQUENCE [LARGE SCALE GENOMIC DNA]</scope>
    <source>
        <strain evidence="6 7">CGMCC 1.3801</strain>
    </source>
</reference>
<evidence type="ECO:0000313" key="7">
    <source>
        <dbReference type="Proteomes" id="UP000182124"/>
    </source>
</evidence>
<sequence length="656" mass="74233">MPHDSSNPLHMKKNYLFILLLTSAVAISQQTLLKKTDGAFENLAYMDVVKIYEKAVLKGYGSNEIYQKLGDAYYFNAVYPMANKWYAKALEATTPIDPEYYFRYAQSLKSVGEQQKANEYLSKFSEIKNNDSRAIRFREQASTDASVKNHNEYVMTDAGINTEYSEYGTTFFNGELIFTSSRKNQNQTTQIHQWTKQPFSDLYSATMVSENQLGENIRNFDALINSKHNESTAVFTKDGTTIYFTRNNSDDKRKGGNKTNGILLKIYKATLNKGRWDNITELPFNSSEFNCAHPALSNDEKTLYFVSDRPGTLGQSDIFMVAIKEDGSYGTPVNLGKSVNTEGRESFPYITQKGQLFFASDGHPGIGGLDLFKATQNSLDGFFANVENLGTPFNSNDDDFAYTEAPGGNYGFISSNRPGGKGHDDIYKFTKKDNSTNDTLVQLSGQITDRETGVGISQAIVSVFNDEYIKIKSIITDTLGNYKWQATSQHKDIFIRAEAQKYQTQEQHINIDKVSASFVHNSSLTKQQHSIKTGKDLAKAFEIEDIHFDLDKWEITRKAEEKLALLFVILQEFPSLSLEIRSHTDSRASKNYNLTLSEKRAKATMEWLINKGIPEKRLRYKGLGETQPLNQCKDGTVCSEEEHRVNRRSEFIILSN</sequence>
<accession>A0A1G4VP85</accession>
<dbReference type="SUPFAM" id="SSF48452">
    <property type="entry name" value="TPR-like"/>
    <property type="match status" value="1"/>
</dbReference>
<dbReference type="Gene3D" id="2.120.10.30">
    <property type="entry name" value="TolB, C-terminal domain"/>
    <property type="match status" value="1"/>
</dbReference>
<evidence type="ECO:0000256" key="2">
    <source>
        <dbReference type="ARBA" id="ARBA00023136"/>
    </source>
</evidence>
<evidence type="ECO:0000256" key="4">
    <source>
        <dbReference type="PROSITE-ProRule" id="PRU00473"/>
    </source>
</evidence>
<dbReference type="InterPro" id="IPR011659">
    <property type="entry name" value="WD40"/>
</dbReference>
<dbReference type="PRINTS" id="PR01021">
    <property type="entry name" value="OMPADOMAIN"/>
</dbReference>
<dbReference type="PROSITE" id="PS51123">
    <property type="entry name" value="OMPA_2"/>
    <property type="match status" value="1"/>
</dbReference>
<dbReference type="STRING" id="329186.SAMN02927925_01444"/>
<dbReference type="EMBL" id="FMTY01000003">
    <property type="protein sequence ID" value="SCX09774.1"/>
    <property type="molecule type" value="Genomic_DNA"/>
</dbReference>
<keyword evidence="3" id="KW-0998">Cell outer membrane</keyword>
<dbReference type="InterPro" id="IPR011042">
    <property type="entry name" value="6-blade_b-propeller_TolB-like"/>
</dbReference>
<dbReference type="InterPro" id="IPR008969">
    <property type="entry name" value="CarboxyPept-like_regulatory"/>
</dbReference>
<feature type="domain" description="OmpA-like" evidence="5">
    <location>
        <begin position="535"/>
        <end position="656"/>
    </location>
</feature>
<evidence type="ECO:0000256" key="1">
    <source>
        <dbReference type="ARBA" id="ARBA00004442"/>
    </source>
</evidence>
<dbReference type="PANTHER" id="PTHR30329:SF21">
    <property type="entry name" value="LIPOPROTEIN YIAD-RELATED"/>
    <property type="match status" value="1"/>
</dbReference>
<dbReference type="Pfam" id="PF07676">
    <property type="entry name" value="PD40"/>
    <property type="match status" value="3"/>
</dbReference>
<dbReference type="Gene3D" id="3.30.1330.60">
    <property type="entry name" value="OmpA-like domain"/>
    <property type="match status" value="1"/>
</dbReference>
<dbReference type="InterPro" id="IPR036737">
    <property type="entry name" value="OmpA-like_sf"/>
</dbReference>
<name>A0A1G4VP85_9FLAO</name>
<proteinExistence type="predicted"/>
<evidence type="ECO:0000259" key="5">
    <source>
        <dbReference type="PROSITE" id="PS51123"/>
    </source>
</evidence>
<protein>
    <submittedName>
        <fullName evidence="6">WD40-like Beta Propeller Repeat</fullName>
    </submittedName>
</protein>
<dbReference type="Gene3D" id="2.60.40.1120">
    <property type="entry name" value="Carboxypeptidase-like, regulatory domain"/>
    <property type="match status" value="1"/>
</dbReference>